<dbReference type="GO" id="GO:0008168">
    <property type="term" value="F:methyltransferase activity"/>
    <property type="evidence" value="ECO:0007669"/>
    <property type="project" value="UniProtKB-KW"/>
</dbReference>
<dbReference type="Gene3D" id="3.40.50.150">
    <property type="entry name" value="Vaccinia Virus protein VP39"/>
    <property type="match status" value="1"/>
</dbReference>
<evidence type="ECO:0000313" key="3">
    <source>
        <dbReference type="Proteomes" id="UP001595791"/>
    </source>
</evidence>
<dbReference type="Gene3D" id="3.40.50.2000">
    <property type="entry name" value="Glycogen Phosphorylase B"/>
    <property type="match status" value="1"/>
</dbReference>
<evidence type="ECO:0000259" key="1">
    <source>
        <dbReference type="Pfam" id="PF08241"/>
    </source>
</evidence>
<keyword evidence="3" id="KW-1185">Reference proteome</keyword>
<dbReference type="SUPFAM" id="SSF53335">
    <property type="entry name" value="S-adenosyl-L-methionine-dependent methyltransferases"/>
    <property type="match status" value="1"/>
</dbReference>
<dbReference type="RefSeq" id="WP_378168307.1">
    <property type="nucleotide sequence ID" value="NZ_JBHSBU010000002.1"/>
</dbReference>
<comment type="caution">
    <text evidence="2">The sequence shown here is derived from an EMBL/GenBank/DDBJ whole genome shotgun (WGS) entry which is preliminary data.</text>
</comment>
<dbReference type="InterPro" id="IPR029063">
    <property type="entry name" value="SAM-dependent_MTases_sf"/>
</dbReference>
<keyword evidence="2" id="KW-0808">Transferase</keyword>
<feature type="domain" description="Methyltransferase type 11" evidence="1">
    <location>
        <begin position="352"/>
        <end position="411"/>
    </location>
</feature>
<keyword evidence="2" id="KW-0489">Methyltransferase</keyword>
<dbReference type="Proteomes" id="UP001595791">
    <property type="component" value="Unassembled WGS sequence"/>
</dbReference>
<dbReference type="SUPFAM" id="SSF53756">
    <property type="entry name" value="UDP-Glycosyltransferase/glycogen phosphorylase"/>
    <property type="match status" value="1"/>
</dbReference>
<dbReference type="InterPro" id="IPR013216">
    <property type="entry name" value="Methyltransf_11"/>
</dbReference>
<dbReference type="CDD" id="cd02440">
    <property type="entry name" value="AdoMet_MTases"/>
    <property type="match status" value="1"/>
</dbReference>
<gene>
    <name evidence="2" type="ORF">ACFOW7_20850</name>
</gene>
<reference evidence="3" key="1">
    <citation type="journal article" date="2019" name="Int. J. Syst. Evol. Microbiol.">
        <title>The Global Catalogue of Microorganisms (GCM) 10K type strain sequencing project: providing services to taxonomists for standard genome sequencing and annotation.</title>
        <authorList>
            <consortium name="The Broad Institute Genomics Platform"/>
            <consortium name="The Broad Institute Genome Sequencing Center for Infectious Disease"/>
            <person name="Wu L."/>
            <person name="Ma J."/>
        </authorList>
    </citation>
    <scope>NUCLEOTIDE SEQUENCE [LARGE SCALE GENOMIC DNA]</scope>
    <source>
        <strain evidence="3">LMG 29894</strain>
    </source>
</reference>
<protein>
    <submittedName>
        <fullName evidence="2">Methyltransferase domain-containing protein</fullName>
    </submittedName>
</protein>
<evidence type="ECO:0000313" key="2">
    <source>
        <dbReference type="EMBL" id="MFC4161790.1"/>
    </source>
</evidence>
<dbReference type="GO" id="GO:0032259">
    <property type="term" value="P:methylation"/>
    <property type="evidence" value="ECO:0007669"/>
    <property type="project" value="UniProtKB-KW"/>
</dbReference>
<dbReference type="Pfam" id="PF08241">
    <property type="entry name" value="Methyltransf_11"/>
    <property type="match status" value="1"/>
</dbReference>
<organism evidence="2 3">
    <name type="scientific">Chitinimonas lacunae</name>
    <dbReference type="NCBI Taxonomy" id="1963018"/>
    <lineage>
        <taxon>Bacteria</taxon>
        <taxon>Pseudomonadati</taxon>
        <taxon>Pseudomonadota</taxon>
        <taxon>Betaproteobacteria</taxon>
        <taxon>Neisseriales</taxon>
        <taxon>Chitinibacteraceae</taxon>
        <taxon>Chitinimonas</taxon>
    </lineage>
</organism>
<dbReference type="Pfam" id="PF13692">
    <property type="entry name" value="Glyco_trans_1_4"/>
    <property type="match status" value="1"/>
</dbReference>
<proteinExistence type="predicted"/>
<name>A0ABV8MWN8_9NEIS</name>
<accession>A0ABV8MWN8</accession>
<sequence>MNIAFFSFADIEAVDGRLTSDVASARYRVIQPALQLMRQGHSVKLRKQPVQPEQDGIDVAVISKSFDGRNESGVAALKARGVRVVFDVSDNHFVHPQLGPHYQALAEMADAIVVPTTAMAQAVRQHCRREAVVISDPVEGDRAEPCFRPSFPQLELLWFGHPTNLDSLDASLNDLRQLAQRLPLRLTIVTSPTGELSKAIGQLNSQPGNFRCRLLPWSTESMAEHLAAADLVVLPTLDDPAKAVKSPNRLIEALWAGRAVVTQPQPAHQEFAEFVFIAPTLSAGIEQALAAREQVESRILAGQRHIARHYSPYRIGRDWLSLLAPAQTRPLRLNLGCGDKILPGYVNVDVVASRAGQRPDLLCDLHSLHPFDDDSVDEILSVHVVEHFWRWEVLDILKEWVRVLKPGAPLILECPNLIAACQRLLEDPVERSATDRRGQETMWVFYGDPNWQDPYMVHRWAYTPASLAALMQEAGLSNISQQPAQFKLREPRDMRVVGYKPANQ</sequence>
<dbReference type="EMBL" id="JBHSBU010000002">
    <property type="protein sequence ID" value="MFC4161790.1"/>
    <property type="molecule type" value="Genomic_DNA"/>
</dbReference>